<accession>A0A1B1NBK9</accession>
<evidence type="ECO:0000256" key="1">
    <source>
        <dbReference type="SAM" id="Phobius"/>
    </source>
</evidence>
<name>A0A1B1NBK9_9MICO</name>
<evidence type="ECO:0000313" key="2">
    <source>
        <dbReference type="EMBL" id="ANS78813.1"/>
    </source>
</evidence>
<feature type="transmembrane region" description="Helical" evidence="1">
    <location>
        <begin position="7"/>
        <end position="23"/>
    </location>
</feature>
<proteinExistence type="predicted"/>
<dbReference type="InterPro" id="IPR025323">
    <property type="entry name" value="DUF4229"/>
</dbReference>
<sequence length="82" mass="9359">MIAARYSVMRVLIFVGFFALFRLVRLDVIWAAVAAAVVSMVVSYFLLAPDRQRMAAGLERRVEDRVAKRRAQAEAERVDEED</sequence>
<dbReference type="KEGG" id="serj:SGUI_1417"/>
<keyword evidence="1" id="KW-0472">Membrane</keyword>
<feature type="transmembrane region" description="Helical" evidence="1">
    <location>
        <begin position="29"/>
        <end position="47"/>
    </location>
</feature>
<dbReference type="Pfam" id="PF14012">
    <property type="entry name" value="DUF4229"/>
    <property type="match status" value="1"/>
</dbReference>
<dbReference type="OrthoDB" id="4871758at2"/>
<keyword evidence="1" id="KW-1133">Transmembrane helix</keyword>
<gene>
    <name evidence="2" type="ORF">SGUI_1417</name>
</gene>
<dbReference type="AlphaFoldDB" id="A0A1B1NBK9"/>
<evidence type="ECO:0008006" key="4">
    <source>
        <dbReference type="Google" id="ProtNLM"/>
    </source>
</evidence>
<evidence type="ECO:0000313" key="3">
    <source>
        <dbReference type="Proteomes" id="UP000092482"/>
    </source>
</evidence>
<protein>
    <recommendedName>
        <fullName evidence="4">DUF4229 domain-containing protein</fullName>
    </recommendedName>
</protein>
<dbReference type="RefSeq" id="WP_066638129.1">
    <property type="nucleotide sequence ID" value="NZ_CP014989.1"/>
</dbReference>
<keyword evidence="3" id="KW-1185">Reference proteome</keyword>
<dbReference type="Proteomes" id="UP000092482">
    <property type="component" value="Chromosome"/>
</dbReference>
<dbReference type="STRING" id="1758689.SGUI_1417"/>
<dbReference type="EMBL" id="CP014989">
    <property type="protein sequence ID" value="ANS78813.1"/>
    <property type="molecule type" value="Genomic_DNA"/>
</dbReference>
<organism evidence="2 3">
    <name type="scientific">Serinicoccus hydrothermalis</name>
    <dbReference type="NCBI Taxonomy" id="1758689"/>
    <lineage>
        <taxon>Bacteria</taxon>
        <taxon>Bacillati</taxon>
        <taxon>Actinomycetota</taxon>
        <taxon>Actinomycetes</taxon>
        <taxon>Micrococcales</taxon>
        <taxon>Ornithinimicrobiaceae</taxon>
        <taxon>Serinicoccus</taxon>
    </lineage>
</organism>
<keyword evidence="1" id="KW-0812">Transmembrane</keyword>
<reference evidence="2 3" key="1">
    <citation type="submission" date="2016-03" db="EMBL/GenBank/DDBJ databases">
        <title>Shallow-sea hydrothermal system.</title>
        <authorList>
            <person name="Tang K."/>
        </authorList>
    </citation>
    <scope>NUCLEOTIDE SEQUENCE [LARGE SCALE GENOMIC DNA]</scope>
    <source>
        <strain evidence="2 3">JLT9</strain>
    </source>
</reference>